<protein>
    <submittedName>
        <fullName evidence="1">Aminoglycoside phosphotransferase family protein</fullName>
    </submittedName>
</protein>
<sequence>MLSDGLTERLRLRFGPDVQPWLDGVAALVERLAVRWGLTVLATMSAGSTSCTFRCRRADGSLAYLKLTPDAEVFGTEAAALRAWASCPAVVSLLDVADEDNALLIEALEPGTPLSDWRPAGALLRQLREVPAPIGFPTVADRVDFMFTLAHRRNPGVPAALLDASYAAARRLADTGSVARLVHGDLHPGNVLASARGPVAIDPRPCLGDPDLDVVDWTLFDVTTVDEVRTRIAALDVLDEDRAYEWSRALAVLLLMSHVRRGIDDPGTALFRQLAESLT</sequence>
<dbReference type="Gene3D" id="1.10.510.10">
    <property type="entry name" value="Transferase(Phosphotransferase) domain 1"/>
    <property type="match status" value="1"/>
</dbReference>
<dbReference type="InterPro" id="IPR006748">
    <property type="entry name" value="NH2Glyco/OHUrea_AB-resist_kin"/>
</dbReference>
<proteinExistence type="predicted"/>
<dbReference type="InterPro" id="IPR011009">
    <property type="entry name" value="Kinase-like_dom_sf"/>
</dbReference>
<name>A0ABV6N050_9PSEU</name>
<accession>A0ABV6N050</accession>
<dbReference type="SUPFAM" id="SSF56112">
    <property type="entry name" value="Protein kinase-like (PK-like)"/>
    <property type="match status" value="1"/>
</dbReference>
<evidence type="ECO:0000313" key="1">
    <source>
        <dbReference type="EMBL" id="MFC0545446.1"/>
    </source>
</evidence>
<evidence type="ECO:0000313" key="2">
    <source>
        <dbReference type="Proteomes" id="UP001589810"/>
    </source>
</evidence>
<organism evidence="1 2">
    <name type="scientific">Kutzneria chonburiensis</name>
    <dbReference type="NCBI Taxonomy" id="1483604"/>
    <lineage>
        <taxon>Bacteria</taxon>
        <taxon>Bacillati</taxon>
        <taxon>Actinomycetota</taxon>
        <taxon>Actinomycetes</taxon>
        <taxon>Pseudonocardiales</taxon>
        <taxon>Pseudonocardiaceae</taxon>
        <taxon>Kutzneria</taxon>
    </lineage>
</organism>
<dbReference type="Pfam" id="PF04655">
    <property type="entry name" value="APH_6_hur"/>
    <property type="match status" value="1"/>
</dbReference>
<reference evidence="1 2" key="1">
    <citation type="submission" date="2024-09" db="EMBL/GenBank/DDBJ databases">
        <authorList>
            <person name="Sun Q."/>
            <person name="Mori K."/>
        </authorList>
    </citation>
    <scope>NUCLEOTIDE SEQUENCE [LARGE SCALE GENOMIC DNA]</scope>
    <source>
        <strain evidence="1 2">TBRC 1432</strain>
    </source>
</reference>
<comment type="caution">
    <text evidence="1">The sequence shown here is derived from an EMBL/GenBank/DDBJ whole genome shotgun (WGS) entry which is preliminary data.</text>
</comment>
<gene>
    <name evidence="1" type="ORF">ACFFH7_28315</name>
</gene>
<dbReference type="RefSeq" id="WP_273934546.1">
    <property type="nucleotide sequence ID" value="NZ_CP097263.1"/>
</dbReference>
<keyword evidence="2" id="KW-1185">Reference proteome</keyword>
<dbReference type="Proteomes" id="UP001589810">
    <property type="component" value="Unassembled WGS sequence"/>
</dbReference>
<dbReference type="EMBL" id="JBHLUD010000009">
    <property type="protein sequence ID" value="MFC0545446.1"/>
    <property type="molecule type" value="Genomic_DNA"/>
</dbReference>